<evidence type="ECO:0000256" key="3">
    <source>
        <dbReference type="RuleBase" id="RU004508"/>
    </source>
</evidence>
<evidence type="ECO:0000313" key="5">
    <source>
        <dbReference type="Proteomes" id="UP001210261"/>
    </source>
</evidence>
<dbReference type="SUPFAM" id="SSF53383">
    <property type="entry name" value="PLP-dependent transferases"/>
    <property type="match status" value="1"/>
</dbReference>
<dbReference type="InterPro" id="IPR000653">
    <property type="entry name" value="DegT/StrS_aminotransferase"/>
</dbReference>
<protein>
    <recommendedName>
        <fullName evidence="2">UDP-4-amino-4,6-dideoxy-N-acetyl-beta-L-altrosamine transaminase</fullName>
        <ecNumber evidence="2">2.6.1.92</ecNumber>
    </recommendedName>
</protein>
<keyword evidence="5" id="KW-1185">Reference proteome</keyword>
<dbReference type="NCBIfam" id="TIGR03588">
    <property type="entry name" value="PseC"/>
    <property type="match status" value="1"/>
</dbReference>
<dbReference type="InterPro" id="IPR015421">
    <property type="entry name" value="PyrdxlP-dep_Trfase_major"/>
</dbReference>
<comment type="similarity">
    <text evidence="1 3">Belongs to the DegT/DnrJ/EryC1 family.</text>
</comment>
<dbReference type="PIRSF" id="PIRSF000390">
    <property type="entry name" value="PLP_StrS"/>
    <property type="match status" value="1"/>
</dbReference>
<proteinExistence type="inferred from homology"/>
<dbReference type="RefSeq" id="WP_271021645.1">
    <property type="nucleotide sequence ID" value="NZ_JAQHXR010000003.1"/>
</dbReference>
<dbReference type="InterPro" id="IPR020026">
    <property type="entry name" value="PseC"/>
</dbReference>
<evidence type="ECO:0000256" key="1">
    <source>
        <dbReference type="ARBA" id="ARBA00037999"/>
    </source>
</evidence>
<dbReference type="EMBL" id="JAQHXR010000003">
    <property type="protein sequence ID" value="MDA3969306.1"/>
    <property type="molecule type" value="Genomic_DNA"/>
</dbReference>
<dbReference type="Proteomes" id="UP001210261">
    <property type="component" value="Unassembled WGS sequence"/>
</dbReference>
<sequence>MDFIPYGKQEILQEDIDSVVSVLKSPFITQGPKVLEFEEKVAKYVHAKYAISTNSATSALHIACLALGLKKGDFLWTSPISFVASSNCGVYCDAKVDFIDINSKTYNIDIDYLESKLKKTKKHKLPKVIVAVHFAGQSCDMEALYKLSLRYGFKIIEDASHALGGRYRGDKIGGCRYSDISIFSFHPVKPITTGEGGIATTNNQALAKKMQILRSHGITKNIEEFDNPKKDSPWYYEQQILGFNYRLNDISASLGISQLERLDSYTYKRNKIAEKYNKKLEHLEVITPFVTSYNYSAYHLYPILLTKNSEISRKKLVKKFLDSKIGVQIHYIPIHLQPFYARFGFKKGDFKEAEKYYKHTISLPIFPSLSDDEQDRVIKILEQCVAKK</sequence>
<dbReference type="InterPro" id="IPR015422">
    <property type="entry name" value="PyrdxlP-dep_Trfase_small"/>
</dbReference>
<accession>A0ABT4VF30</accession>
<dbReference type="Pfam" id="PF01041">
    <property type="entry name" value="DegT_DnrJ_EryC1"/>
    <property type="match status" value="1"/>
</dbReference>
<keyword evidence="4" id="KW-0808">Transferase</keyword>
<dbReference type="Gene3D" id="3.40.640.10">
    <property type="entry name" value="Type I PLP-dependent aspartate aminotransferase-like (Major domain)"/>
    <property type="match status" value="1"/>
</dbReference>
<keyword evidence="3" id="KW-0663">Pyridoxal phosphate</keyword>
<evidence type="ECO:0000313" key="4">
    <source>
        <dbReference type="EMBL" id="MDA3969306.1"/>
    </source>
</evidence>
<reference evidence="4 5" key="1">
    <citation type="submission" date="2023-01" db="EMBL/GenBank/DDBJ databases">
        <title>Description of Helicobacter ibis sp. nov. isolated from faecal droppings of black-faced ibis (Theristicus melanopis).</title>
        <authorList>
            <person name="Lopez-Cantillo M."/>
            <person name="Vidal-Veuthey B."/>
            <person name="Mella A."/>
            <person name="De La Haba R."/>
            <person name="Collado L."/>
        </authorList>
    </citation>
    <scope>NUCLEOTIDE SEQUENCE [LARGE SCALE GENOMIC DNA]</scope>
    <source>
        <strain evidence="4 5">A82</strain>
    </source>
</reference>
<comment type="caution">
    <text evidence="4">The sequence shown here is derived from an EMBL/GenBank/DDBJ whole genome shotgun (WGS) entry which is preliminary data.</text>
</comment>
<name>A0ABT4VF30_9HELI</name>
<evidence type="ECO:0000256" key="2">
    <source>
        <dbReference type="NCBIfam" id="TIGR03588"/>
    </source>
</evidence>
<keyword evidence="4" id="KW-0032">Aminotransferase</keyword>
<gene>
    <name evidence="4" type="primary">pseC</name>
    <name evidence="4" type="ORF">PF021_06395</name>
</gene>
<dbReference type="GO" id="GO:0008483">
    <property type="term" value="F:transaminase activity"/>
    <property type="evidence" value="ECO:0007669"/>
    <property type="project" value="UniProtKB-KW"/>
</dbReference>
<dbReference type="PANTHER" id="PTHR30244:SF34">
    <property type="entry name" value="DTDP-4-AMINO-4,6-DIDEOXYGALACTOSE TRANSAMINASE"/>
    <property type="match status" value="1"/>
</dbReference>
<dbReference type="InterPro" id="IPR015424">
    <property type="entry name" value="PyrdxlP-dep_Trfase"/>
</dbReference>
<dbReference type="EC" id="2.6.1.92" evidence="2"/>
<dbReference type="Gene3D" id="3.90.1150.10">
    <property type="entry name" value="Aspartate Aminotransferase, domain 1"/>
    <property type="match status" value="1"/>
</dbReference>
<dbReference type="CDD" id="cd00616">
    <property type="entry name" value="AHBA_syn"/>
    <property type="match status" value="1"/>
</dbReference>
<organism evidence="4 5">
    <name type="scientific">Helicobacter ibis</name>
    <dbReference type="NCBI Taxonomy" id="2962633"/>
    <lineage>
        <taxon>Bacteria</taxon>
        <taxon>Pseudomonadati</taxon>
        <taxon>Campylobacterota</taxon>
        <taxon>Epsilonproteobacteria</taxon>
        <taxon>Campylobacterales</taxon>
        <taxon>Helicobacteraceae</taxon>
        <taxon>Helicobacter</taxon>
    </lineage>
</organism>
<dbReference type="PANTHER" id="PTHR30244">
    <property type="entry name" value="TRANSAMINASE"/>
    <property type="match status" value="1"/>
</dbReference>